<dbReference type="Proteomes" id="UP001272137">
    <property type="component" value="Unassembled WGS sequence"/>
</dbReference>
<accession>A0AAW9D2X7</accession>
<gene>
    <name evidence="1" type="ORF">C7S16_2007</name>
</gene>
<evidence type="ECO:0000313" key="1">
    <source>
        <dbReference type="EMBL" id="MDW9256023.1"/>
    </source>
</evidence>
<evidence type="ECO:0000313" key="2">
    <source>
        <dbReference type="Proteomes" id="UP001272137"/>
    </source>
</evidence>
<sequence>MSRRARHRVKDRNGVAASHAVFFARRTARADAKRGRLAVARPMRLETCAKSGCARLDEAGASA</sequence>
<organism evidence="1 2">
    <name type="scientific">Burkholderia thailandensis</name>
    <dbReference type="NCBI Taxonomy" id="57975"/>
    <lineage>
        <taxon>Bacteria</taxon>
        <taxon>Pseudomonadati</taxon>
        <taxon>Pseudomonadota</taxon>
        <taxon>Betaproteobacteria</taxon>
        <taxon>Burkholderiales</taxon>
        <taxon>Burkholderiaceae</taxon>
        <taxon>Burkholderia</taxon>
        <taxon>pseudomallei group</taxon>
    </lineage>
</organism>
<name>A0AAW9D2X7_BURTH</name>
<proteinExistence type="predicted"/>
<protein>
    <submittedName>
        <fullName evidence="1">Uncharacterized protein</fullName>
    </submittedName>
</protein>
<reference evidence="1" key="1">
    <citation type="submission" date="2018-08" db="EMBL/GenBank/DDBJ databases">
        <title>Identification of Burkholderia cepacia strains that express a Burkholderia pseudomallei-like capsular polysaccharide.</title>
        <authorList>
            <person name="Burtnick M.N."/>
            <person name="Vongsouvath M."/>
            <person name="Newton P."/>
            <person name="Wuthiekanun V."/>
            <person name="Limmathurotsakul D."/>
            <person name="Brett P.J."/>
            <person name="Chantratita N."/>
            <person name="Dance D.A."/>
        </authorList>
    </citation>
    <scope>NUCLEOTIDE SEQUENCE</scope>
    <source>
        <strain evidence="1">SBXCC001</strain>
    </source>
</reference>
<dbReference type="AlphaFoldDB" id="A0AAW9D2X7"/>
<dbReference type="EMBL" id="QXCT01000002">
    <property type="protein sequence ID" value="MDW9256023.1"/>
    <property type="molecule type" value="Genomic_DNA"/>
</dbReference>
<comment type="caution">
    <text evidence="1">The sequence shown here is derived from an EMBL/GenBank/DDBJ whole genome shotgun (WGS) entry which is preliminary data.</text>
</comment>